<sequence>MQTKAVLQPDLSDKGLAKSSTRVSHLGFGDTSGWDDSSNRERVTIFFEKPGFLENFVRGDHPQVSGPSRIIQPHASGAQPVDHCLSKAAAKGKRAGFLAGTGEPSRDGPLTSSMPNSRPALRGETGRPCRANYCLCLLLSAVVTSKWVPVDASCQMPACGCIKTLALSLGVHMCKGSMINVPM</sequence>
<evidence type="ECO:0000256" key="1">
    <source>
        <dbReference type="SAM" id="MobiDB-lite"/>
    </source>
</evidence>
<dbReference type="Proteomes" id="UP001190700">
    <property type="component" value="Unassembled WGS sequence"/>
</dbReference>
<evidence type="ECO:0000313" key="2">
    <source>
        <dbReference type="EMBL" id="KAK3282114.1"/>
    </source>
</evidence>
<evidence type="ECO:0000313" key="3">
    <source>
        <dbReference type="Proteomes" id="UP001190700"/>
    </source>
</evidence>
<gene>
    <name evidence="2" type="ORF">CYMTET_10135</name>
</gene>
<proteinExistence type="predicted"/>
<name>A0AAE0GPR8_9CHLO</name>
<keyword evidence="3" id="KW-1185">Reference proteome</keyword>
<accession>A0AAE0GPR8</accession>
<organism evidence="2 3">
    <name type="scientific">Cymbomonas tetramitiformis</name>
    <dbReference type="NCBI Taxonomy" id="36881"/>
    <lineage>
        <taxon>Eukaryota</taxon>
        <taxon>Viridiplantae</taxon>
        <taxon>Chlorophyta</taxon>
        <taxon>Pyramimonadophyceae</taxon>
        <taxon>Pyramimonadales</taxon>
        <taxon>Pyramimonadaceae</taxon>
        <taxon>Cymbomonas</taxon>
    </lineage>
</organism>
<protein>
    <submittedName>
        <fullName evidence="2">Uncharacterized protein</fullName>
    </submittedName>
</protein>
<comment type="caution">
    <text evidence="2">The sequence shown here is derived from an EMBL/GenBank/DDBJ whole genome shotgun (WGS) entry which is preliminary data.</text>
</comment>
<reference evidence="2 3" key="1">
    <citation type="journal article" date="2015" name="Genome Biol. Evol.">
        <title>Comparative Genomics of a Bacterivorous Green Alga Reveals Evolutionary Causalities and Consequences of Phago-Mixotrophic Mode of Nutrition.</title>
        <authorList>
            <person name="Burns J.A."/>
            <person name="Paasch A."/>
            <person name="Narechania A."/>
            <person name="Kim E."/>
        </authorList>
    </citation>
    <scope>NUCLEOTIDE SEQUENCE [LARGE SCALE GENOMIC DNA]</scope>
    <source>
        <strain evidence="2 3">PLY_AMNH</strain>
    </source>
</reference>
<dbReference type="AlphaFoldDB" id="A0AAE0GPR8"/>
<dbReference type="EMBL" id="LGRX02003535">
    <property type="protein sequence ID" value="KAK3282114.1"/>
    <property type="molecule type" value="Genomic_DNA"/>
</dbReference>
<feature type="region of interest" description="Disordered" evidence="1">
    <location>
        <begin position="99"/>
        <end position="124"/>
    </location>
</feature>